<sequence length="179" mass="20794">MKVRKRKRRTPKPIQIIGMTDILDFPDLELFNVEAKIDTGAFTSALHCKDVRLERTETDERLSFCVVGQSGDIKKRFYSDNFTQRIIRNSFGVAEKRYVIKTRIVIFGRIINAEFTLADRERMRYPVLLGRKLLRNRFIVDVSQKNLSYQSGKNSLTLPKLRSISHPESAEQLINKSTD</sequence>
<organism evidence="2 3">
    <name type="scientific">Nibrella viscosa</name>
    <dbReference type="NCBI Taxonomy" id="1084524"/>
    <lineage>
        <taxon>Bacteria</taxon>
        <taxon>Pseudomonadati</taxon>
        <taxon>Bacteroidota</taxon>
        <taxon>Cytophagia</taxon>
        <taxon>Cytophagales</taxon>
        <taxon>Spirosomataceae</taxon>
        <taxon>Nibrella</taxon>
    </lineage>
</organism>
<feature type="domain" description="Retropepsin-like aspartic endopeptidase" evidence="1">
    <location>
        <begin position="26"/>
        <end position="147"/>
    </location>
</feature>
<dbReference type="Gene3D" id="2.40.70.10">
    <property type="entry name" value="Acid Proteases"/>
    <property type="match status" value="1"/>
</dbReference>
<evidence type="ECO:0000259" key="1">
    <source>
        <dbReference type="Pfam" id="PF05618"/>
    </source>
</evidence>
<comment type="caution">
    <text evidence="2">The sequence shown here is derived from an EMBL/GenBank/DDBJ whole genome shotgun (WGS) entry which is preliminary data.</text>
</comment>
<dbReference type="PANTHER" id="PTHR38037:SF2">
    <property type="entry name" value="ATP-DEPENDENT ZINC PROTEASE DOMAIN-CONTAINING PROTEIN-RELATED"/>
    <property type="match status" value="1"/>
</dbReference>
<reference evidence="3" key="1">
    <citation type="journal article" date="2019" name="Int. J. Syst. Evol. Microbiol.">
        <title>The Global Catalogue of Microorganisms (GCM) 10K type strain sequencing project: providing services to taxonomists for standard genome sequencing and annotation.</title>
        <authorList>
            <consortium name="The Broad Institute Genomics Platform"/>
            <consortium name="The Broad Institute Genome Sequencing Center for Infectious Disease"/>
            <person name="Wu L."/>
            <person name="Ma J."/>
        </authorList>
    </citation>
    <scope>NUCLEOTIDE SEQUENCE [LARGE SCALE GENOMIC DNA]</scope>
    <source>
        <strain evidence="3">JCM 17925</strain>
    </source>
</reference>
<dbReference type="InterPro" id="IPR021109">
    <property type="entry name" value="Peptidase_aspartic_dom_sf"/>
</dbReference>
<dbReference type="SUPFAM" id="SSF50630">
    <property type="entry name" value="Acid proteases"/>
    <property type="match status" value="1"/>
</dbReference>
<protein>
    <recommendedName>
        <fullName evidence="1">Retropepsin-like aspartic endopeptidase domain-containing protein</fullName>
    </recommendedName>
</protein>
<evidence type="ECO:0000313" key="2">
    <source>
        <dbReference type="EMBL" id="GAA4405930.1"/>
    </source>
</evidence>
<keyword evidence="3" id="KW-1185">Reference proteome</keyword>
<dbReference type="EMBL" id="BAABHB010000004">
    <property type="protein sequence ID" value="GAA4405930.1"/>
    <property type="molecule type" value="Genomic_DNA"/>
</dbReference>
<name>A0ABP8KFA2_9BACT</name>
<gene>
    <name evidence="2" type="ORF">GCM10023187_24840</name>
</gene>
<proteinExistence type="predicted"/>
<dbReference type="Proteomes" id="UP001500936">
    <property type="component" value="Unassembled WGS sequence"/>
</dbReference>
<dbReference type="PANTHER" id="PTHR38037">
    <property type="entry name" value="ZN_PROTEASE DOMAIN-CONTAINING PROTEIN"/>
    <property type="match status" value="1"/>
</dbReference>
<dbReference type="Pfam" id="PF05618">
    <property type="entry name" value="Zn_protease"/>
    <property type="match status" value="1"/>
</dbReference>
<dbReference type="RefSeq" id="WP_345267517.1">
    <property type="nucleotide sequence ID" value="NZ_BAABHB010000004.1"/>
</dbReference>
<accession>A0ABP8KFA2</accession>
<evidence type="ECO:0000313" key="3">
    <source>
        <dbReference type="Proteomes" id="UP001500936"/>
    </source>
</evidence>
<dbReference type="InterPro" id="IPR008503">
    <property type="entry name" value="Asp_endopeptidase"/>
</dbReference>